<dbReference type="GO" id="GO:0008270">
    <property type="term" value="F:zinc ion binding"/>
    <property type="evidence" value="ECO:0007669"/>
    <property type="project" value="UniProtKB-KW"/>
</dbReference>
<reference evidence="3 4" key="1">
    <citation type="submission" date="2024-05" db="EMBL/GenBank/DDBJ databases">
        <authorList>
            <person name="Wallberg A."/>
        </authorList>
    </citation>
    <scope>NUCLEOTIDE SEQUENCE [LARGE SCALE GENOMIC DNA]</scope>
</reference>
<keyword evidence="1" id="KW-0479">Metal-binding</keyword>
<dbReference type="InterPro" id="IPR013087">
    <property type="entry name" value="Znf_C2H2_type"/>
</dbReference>
<gene>
    <name evidence="3" type="ORF">MNOR_LOCUS12736</name>
</gene>
<dbReference type="AlphaFoldDB" id="A0AAV2QJ99"/>
<feature type="non-terminal residue" evidence="3">
    <location>
        <position position="429"/>
    </location>
</feature>
<dbReference type="PROSITE" id="PS50157">
    <property type="entry name" value="ZINC_FINGER_C2H2_2"/>
    <property type="match status" value="1"/>
</dbReference>
<dbReference type="Proteomes" id="UP001497623">
    <property type="component" value="Unassembled WGS sequence"/>
</dbReference>
<dbReference type="PROSITE" id="PS00028">
    <property type="entry name" value="ZINC_FINGER_C2H2_1"/>
    <property type="match status" value="1"/>
</dbReference>
<keyword evidence="4" id="KW-1185">Reference proteome</keyword>
<dbReference type="EMBL" id="CAXKWB010007068">
    <property type="protein sequence ID" value="CAL4085541.1"/>
    <property type="molecule type" value="Genomic_DNA"/>
</dbReference>
<name>A0AAV2QJ99_MEGNR</name>
<comment type="caution">
    <text evidence="3">The sequence shown here is derived from an EMBL/GenBank/DDBJ whole genome shotgun (WGS) entry which is preliminary data.</text>
</comment>
<evidence type="ECO:0000256" key="1">
    <source>
        <dbReference type="PROSITE-ProRule" id="PRU00042"/>
    </source>
</evidence>
<organism evidence="3 4">
    <name type="scientific">Meganyctiphanes norvegica</name>
    <name type="common">Northern krill</name>
    <name type="synonym">Thysanopoda norvegica</name>
    <dbReference type="NCBI Taxonomy" id="48144"/>
    <lineage>
        <taxon>Eukaryota</taxon>
        <taxon>Metazoa</taxon>
        <taxon>Ecdysozoa</taxon>
        <taxon>Arthropoda</taxon>
        <taxon>Crustacea</taxon>
        <taxon>Multicrustacea</taxon>
        <taxon>Malacostraca</taxon>
        <taxon>Eumalacostraca</taxon>
        <taxon>Eucarida</taxon>
        <taxon>Euphausiacea</taxon>
        <taxon>Euphausiidae</taxon>
        <taxon>Meganyctiphanes</taxon>
    </lineage>
</organism>
<sequence>MSGPLSSFLIEGEEDEEAPDLQADTLNASEFLGPLSAVQSTTFLSQSPGSTRYTDPRVTATHHDAFLKALAETTGSSEGFLTSMGEGESAVTAAGLLSSGTESSRGSGGSLLYLDPTTGLHVLVHHMPHTSSTTNTIQNSETTPDEFVVVGALQSEQEQHEEEEHQVTVNRNNIVSEYEQKSKSQGMNSERIVSSKVNGKSLQLAETVASSLPLQDGTSTLLSLAETGQEDDMDIESVPHINLQKIIEEIANRDNQQELVNEAIGSGGSITIEGLPDPEGSSGIILVECSDQDQELSEKQSKGLSLKSKQNNLHMNDLFDGFSKTSIRTNNFRKRASKIFLDTSQGLCNEPFDDTIDEDSLYDIVMTYRCKVCSQVFMEKPKLLQHYQEAHKPNGCTKIRIKTLNNSEEMLAGPPSAALNNIKTLPSGT</sequence>
<proteinExistence type="predicted"/>
<protein>
    <recommendedName>
        <fullName evidence="2">C2H2-type domain-containing protein</fullName>
    </recommendedName>
</protein>
<accession>A0AAV2QJ99</accession>
<keyword evidence="1" id="KW-0863">Zinc-finger</keyword>
<evidence type="ECO:0000259" key="2">
    <source>
        <dbReference type="PROSITE" id="PS50157"/>
    </source>
</evidence>
<evidence type="ECO:0000313" key="3">
    <source>
        <dbReference type="EMBL" id="CAL4085541.1"/>
    </source>
</evidence>
<keyword evidence="1" id="KW-0862">Zinc</keyword>
<feature type="domain" description="C2H2-type" evidence="2">
    <location>
        <begin position="368"/>
        <end position="391"/>
    </location>
</feature>
<evidence type="ECO:0000313" key="4">
    <source>
        <dbReference type="Proteomes" id="UP001497623"/>
    </source>
</evidence>